<dbReference type="InterPro" id="IPR011519">
    <property type="entry name" value="UnbV_ASPIC"/>
</dbReference>
<evidence type="ECO:0000256" key="1">
    <source>
        <dbReference type="ARBA" id="ARBA00022729"/>
    </source>
</evidence>
<name>A0ABX1VEI9_9PLAN</name>
<protein>
    <recommendedName>
        <fullName evidence="3">ASPIC/UnbV domain-containing protein</fullName>
    </recommendedName>
</protein>
<feature type="region of interest" description="Disordered" evidence="2">
    <location>
        <begin position="50"/>
        <end position="76"/>
    </location>
</feature>
<sequence>MPDRLRTVYPALSIPRPANEDDAVQRSRLPPPLLLLTLALCLPGCGERATQRPVPAVETPRPVPPSDTQPGSPAFADVTSDVGLSFTRFDGRLPDGNGRIAGGRRMHEWTGGGVVAFDYDLDGRPDLLFTQGCEWSAEGVPPSSEPDPAAERRGRLFRNVDGERFEDVTDASGLALTGYGQGIAAGDYNADGFPDLFVCNVGANRLWRNEGDGTFADVTEEAGFTPHPDGTDWTVSAAIADLNADGLPDIYEANYLTGRDVYTKICRTGDDPPRTCSPNGFPAAADRVWLNLGTGRFAEVADLADLPAPGPGLGVLVTDLDGRPGNEVYVANDQRPNHLLRRTNAGPGGTPRFRDVGAASGAATSGEGESEAGMGIASADLNADGRPDLFVTNFEGESNTLYRSSDDSGPLIYEDATRQTGLFEPSYETLGFGTAFLDMDADGDEDLIYVNGHIDDFTHRGSPLFMRPAMLENVGGRFEPIPSHVAGSFFAAPALGRGLARVDWNGDGRDEVVATHLNGPAVLLRNVSTEGETVSLRLVGTTDNRDAVGAAVTVTAPTADGVPSGPRTKWITAGDGYMSGDEKQLSFGLGATPPGAMLDVVVRWPGGATEQFKGMTADGRFLLVQGAGTGNVLLGHLSSDPGN</sequence>
<organism evidence="4 5">
    <name type="scientific">Alienimonas chondri</name>
    <dbReference type="NCBI Taxonomy" id="2681879"/>
    <lineage>
        <taxon>Bacteria</taxon>
        <taxon>Pseudomonadati</taxon>
        <taxon>Planctomycetota</taxon>
        <taxon>Planctomycetia</taxon>
        <taxon>Planctomycetales</taxon>
        <taxon>Planctomycetaceae</taxon>
        <taxon>Alienimonas</taxon>
    </lineage>
</organism>
<dbReference type="PANTHER" id="PTHR16026">
    <property type="entry name" value="CARTILAGE ACIDIC PROTEIN 1"/>
    <property type="match status" value="1"/>
</dbReference>
<dbReference type="InterPro" id="IPR027039">
    <property type="entry name" value="Crtac1"/>
</dbReference>
<dbReference type="Proteomes" id="UP000609651">
    <property type="component" value="Unassembled WGS sequence"/>
</dbReference>
<dbReference type="Pfam" id="PF07593">
    <property type="entry name" value="UnbV_ASPIC"/>
    <property type="match status" value="1"/>
</dbReference>
<keyword evidence="1" id="KW-0732">Signal</keyword>
<reference evidence="4 5" key="1">
    <citation type="journal article" date="2020" name="Syst. Appl. Microbiol.">
        <title>Alienimonas chondri sp. nov., a novel planctomycete isolated from the biofilm of the red alga Chondrus crispus.</title>
        <authorList>
            <person name="Vitorino I."/>
            <person name="Albuquerque L."/>
            <person name="Wiegand S."/>
            <person name="Kallscheuer N."/>
            <person name="da Costa M.S."/>
            <person name="Lobo-da-Cunha A."/>
            <person name="Jogler C."/>
            <person name="Lage O.M."/>
        </authorList>
    </citation>
    <scope>NUCLEOTIDE SEQUENCE [LARGE SCALE GENOMIC DNA]</scope>
    <source>
        <strain evidence="4 5">LzC2</strain>
    </source>
</reference>
<comment type="caution">
    <text evidence="4">The sequence shown here is derived from an EMBL/GenBank/DDBJ whole genome shotgun (WGS) entry which is preliminary data.</text>
</comment>
<feature type="compositionally biased region" description="Low complexity" evidence="2">
    <location>
        <begin position="357"/>
        <end position="371"/>
    </location>
</feature>
<dbReference type="EMBL" id="WTPX01000037">
    <property type="protein sequence ID" value="NNJ25456.1"/>
    <property type="molecule type" value="Genomic_DNA"/>
</dbReference>
<dbReference type="InterPro" id="IPR013517">
    <property type="entry name" value="FG-GAP"/>
</dbReference>
<proteinExistence type="predicted"/>
<dbReference type="Gene3D" id="2.130.10.130">
    <property type="entry name" value="Integrin alpha, N-terminal"/>
    <property type="match status" value="2"/>
</dbReference>
<dbReference type="InterPro" id="IPR028994">
    <property type="entry name" value="Integrin_alpha_N"/>
</dbReference>
<evidence type="ECO:0000256" key="2">
    <source>
        <dbReference type="SAM" id="MobiDB-lite"/>
    </source>
</evidence>
<feature type="domain" description="ASPIC/UnbV" evidence="3">
    <location>
        <begin position="547"/>
        <end position="619"/>
    </location>
</feature>
<keyword evidence="5" id="KW-1185">Reference proteome</keyword>
<dbReference type="SUPFAM" id="SSF69318">
    <property type="entry name" value="Integrin alpha N-terminal domain"/>
    <property type="match status" value="1"/>
</dbReference>
<feature type="region of interest" description="Disordered" evidence="2">
    <location>
        <begin position="343"/>
        <end position="371"/>
    </location>
</feature>
<gene>
    <name evidence="4" type="ORF">LzC2_15260</name>
</gene>
<accession>A0ABX1VEI9</accession>
<evidence type="ECO:0000313" key="4">
    <source>
        <dbReference type="EMBL" id="NNJ25456.1"/>
    </source>
</evidence>
<dbReference type="Pfam" id="PF13517">
    <property type="entry name" value="FG-GAP_3"/>
    <property type="match status" value="1"/>
</dbReference>
<evidence type="ECO:0000259" key="3">
    <source>
        <dbReference type="Pfam" id="PF07593"/>
    </source>
</evidence>
<evidence type="ECO:0000313" key="5">
    <source>
        <dbReference type="Proteomes" id="UP000609651"/>
    </source>
</evidence>
<dbReference type="PANTHER" id="PTHR16026:SF0">
    <property type="entry name" value="CARTILAGE ACIDIC PROTEIN 1"/>
    <property type="match status" value="1"/>
</dbReference>